<dbReference type="PANTHER" id="PTHR14494">
    <property type="entry name" value="ALADIN/ADRACALIN/AAAS"/>
    <property type="match status" value="1"/>
</dbReference>
<dbReference type="GO" id="GO:0006913">
    <property type="term" value="P:nucleocytoplasmic transport"/>
    <property type="evidence" value="ECO:0007669"/>
    <property type="project" value="TreeGrafter"/>
</dbReference>
<evidence type="ECO:0008006" key="2">
    <source>
        <dbReference type="Google" id="ProtNLM"/>
    </source>
</evidence>
<organism evidence="1">
    <name type="scientific">Rhizochromulina marina</name>
    <dbReference type="NCBI Taxonomy" id="1034831"/>
    <lineage>
        <taxon>Eukaryota</taxon>
        <taxon>Sar</taxon>
        <taxon>Stramenopiles</taxon>
        <taxon>Ochrophyta</taxon>
        <taxon>Dictyochophyceae</taxon>
        <taxon>Rhizochromulinales</taxon>
        <taxon>Rhizochromulina</taxon>
    </lineage>
</organism>
<dbReference type="InterPro" id="IPR001680">
    <property type="entry name" value="WD40_rpt"/>
</dbReference>
<dbReference type="InterPro" id="IPR045139">
    <property type="entry name" value="Aladin"/>
</dbReference>
<dbReference type="GO" id="GO:0005643">
    <property type="term" value="C:nuclear pore"/>
    <property type="evidence" value="ECO:0007669"/>
    <property type="project" value="TreeGrafter"/>
</dbReference>
<dbReference type="EMBL" id="HBHJ01002017">
    <property type="protein sequence ID" value="CAD9662157.1"/>
    <property type="molecule type" value="Transcribed_RNA"/>
</dbReference>
<dbReference type="Gene3D" id="2.130.10.10">
    <property type="entry name" value="YVTN repeat-like/Quinoprotein amine dehydrogenase"/>
    <property type="match status" value="2"/>
</dbReference>
<gene>
    <name evidence="1" type="ORF">RMAR1173_LOCUS1284</name>
</gene>
<proteinExistence type="predicted"/>
<reference evidence="1" key="1">
    <citation type="submission" date="2021-01" db="EMBL/GenBank/DDBJ databases">
        <authorList>
            <person name="Corre E."/>
            <person name="Pelletier E."/>
            <person name="Niang G."/>
            <person name="Scheremetjew M."/>
            <person name="Finn R."/>
            <person name="Kale V."/>
            <person name="Holt S."/>
            <person name="Cochrane G."/>
            <person name="Meng A."/>
            <person name="Brown T."/>
            <person name="Cohen L."/>
        </authorList>
    </citation>
    <scope>NUCLEOTIDE SEQUENCE</scope>
    <source>
        <strain evidence="1">CCMP1243</strain>
    </source>
</reference>
<dbReference type="SMART" id="SM00320">
    <property type="entry name" value="WD40"/>
    <property type="match status" value="4"/>
</dbReference>
<dbReference type="InterPro" id="IPR015943">
    <property type="entry name" value="WD40/YVTN_repeat-like_dom_sf"/>
</dbReference>
<evidence type="ECO:0000313" key="1">
    <source>
        <dbReference type="EMBL" id="CAD9662157.1"/>
    </source>
</evidence>
<name>A0A7S2R6E4_9STRA</name>
<dbReference type="SUPFAM" id="SSF82171">
    <property type="entry name" value="DPP6 N-terminal domain-like"/>
    <property type="match status" value="1"/>
</dbReference>
<dbReference type="AlphaFoldDB" id="A0A7S2R6E4"/>
<accession>A0A7S2R6E4</accession>
<protein>
    <recommendedName>
        <fullName evidence="2">Anaphase-promoting complex subunit 4 WD40 domain-containing protein</fullName>
    </recommendedName>
</protein>
<sequence>MSSLRRRRSVAFPALPGAPAAEHRWLAWHPHRRLLAVASTSTVAFYDAQHQTWLPLRLSNDLMQGITGVSWNPYAEMVAVACSRGVCLWRLMGGLEVPGENGVLDSRYGAPSAWMSFLQQPARAPTVGLAWSRHGRLLATAAEGDPRVLVWDVALRTFTPLHTGPLGAPLALAWSPDGRFLWASFADGGFGIWEAQRWTFVSWEFPGQCRVVSWSPDSQRIALVMNNVGTEDLVWFRPDGGAQSRWVRGRIVELQATGRCVVELDEPGEARNGQVGDAGDVGQHLCQLEDLIVDKPVFVGSVQDRDDALGDFNVEFDCAYLPPPVLDGTAAPPLCGGLARGLEWAPDGGSVVVTFEHVELGAARLDHEASCGTVAAVCTYSVTGRRDTLNFALTQVLDLRRVAGTAPSPEVKCWPRLQKKEVLAAAVWNKCEDIAAGDREEAPHLALYCLPACSTSNTGLGGDLD</sequence>
<dbReference type="PANTHER" id="PTHR14494:SF0">
    <property type="entry name" value="ALADIN"/>
    <property type="match status" value="1"/>
</dbReference>